<sequence length="319" mass="35132">MAGNDIECIRNRHGYQRPFFCVNIFASDLKNPSFCTAFLSDVHHTCKDQGPPCPSFLLGHELELRAQPTVGGLETAWQKAYGNTFRIGGCFAQDILMTSDPKAIQHVLRTSGYRYPKTKDVAHMWDMLVGRGLVTVTGSAHQRQRKILSPAFSASQLKVYMSAFHATGVKLCGKLHEVVIQGPKEMDLLEWTSHAALDIVGLTSFKCQLGALDGGSSEMANVSKLLFTTLSKIPLGPLTILVPALWRLLPEGILTVLDKVPNKESKVLRKFRSVAKATARQTIKNVVRDSSRDIVTLLGLVGLVISMYTTSSAISWSFR</sequence>
<dbReference type="GO" id="GO:0020037">
    <property type="term" value="F:heme binding"/>
    <property type="evidence" value="ECO:0007669"/>
    <property type="project" value="InterPro"/>
</dbReference>
<dbReference type="GO" id="GO:0033781">
    <property type="term" value="F:cholesterol 24-hydroxylase activity"/>
    <property type="evidence" value="ECO:0007669"/>
    <property type="project" value="InterPro"/>
</dbReference>
<dbReference type="InterPro" id="IPR036396">
    <property type="entry name" value="Cyt_P450_sf"/>
</dbReference>
<dbReference type="GO" id="GO:0005506">
    <property type="term" value="F:iron ion binding"/>
    <property type="evidence" value="ECO:0007669"/>
    <property type="project" value="InterPro"/>
</dbReference>
<organism evidence="2 3">
    <name type="scientific">Armillaria borealis</name>
    <dbReference type="NCBI Taxonomy" id="47425"/>
    <lineage>
        <taxon>Eukaryota</taxon>
        <taxon>Fungi</taxon>
        <taxon>Dikarya</taxon>
        <taxon>Basidiomycota</taxon>
        <taxon>Agaricomycotina</taxon>
        <taxon>Agaricomycetes</taxon>
        <taxon>Agaricomycetidae</taxon>
        <taxon>Agaricales</taxon>
        <taxon>Marasmiineae</taxon>
        <taxon>Physalacriaceae</taxon>
        <taxon>Armillaria</taxon>
    </lineage>
</organism>
<dbReference type="PANTHER" id="PTHR24293">
    <property type="entry name" value="CYTOCHROME P450 FAMILY 46 SUBFAMILY A"/>
    <property type="match status" value="1"/>
</dbReference>
<proteinExistence type="predicted"/>
<keyword evidence="3" id="KW-1185">Reference proteome</keyword>
<protein>
    <submittedName>
        <fullName evidence="2">Cytochrome P450</fullName>
    </submittedName>
</protein>
<keyword evidence="1" id="KW-1133">Transmembrane helix</keyword>
<accession>A0AA39IYR0</accession>
<evidence type="ECO:0000256" key="1">
    <source>
        <dbReference type="SAM" id="Phobius"/>
    </source>
</evidence>
<feature type="transmembrane region" description="Helical" evidence="1">
    <location>
        <begin position="294"/>
        <end position="318"/>
    </location>
</feature>
<name>A0AA39IYR0_9AGAR</name>
<keyword evidence="1" id="KW-0812">Transmembrane</keyword>
<dbReference type="InterPro" id="IPR001128">
    <property type="entry name" value="Cyt_P450"/>
</dbReference>
<dbReference type="InterPro" id="IPR039983">
    <property type="entry name" value="CYP46A1"/>
</dbReference>
<dbReference type="GO" id="GO:0006707">
    <property type="term" value="P:cholesterol catabolic process"/>
    <property type="evidence" value="ECO:0007669"/>
    <property type="project" value="InterPro"/>
</dbReference>
<evidence type="ECO:0000313" key="3">
    <source>
        <dbReference type="Proteomes" id="UP001175226"/>
    </source>
</evidence>
<dbReference type="Gene3D" id="1.10.630.10">
    <property type="entry name" value="Cytochrome P450"/>
    <property type="match status" value="1"/>
</dbReference>
<dbReference type="SUPFAM" id="SSF48264">
    <property type="entry name" value="Cytochrome P450"/>
    <property type="match status" value="1"/>
</dbReference>
<evidence type="ECO:0000313" key="2">
    <source>
        <dbReference type="EMBL" id="KAK0432042.1"/>
    </source>
</evidence>
<keyword evidence="1" id="KW-0472">Membrane</keyword>
<gene>
    <name evidence="2" type="ORF">EV421DRAFT_125703</name>
</gene>
<dbReference type="Pfam" id="PF00067">
    <property type="entry name" value="p450"/>
    <property type="match status" value="1"/>
</dbReference>
<reference evidence="2" key="1">
    <citation type="submission" date="2023-06" db="EMBL/GenBank/DDBJ databases">
        <authorList>
            <consortium name="Lawrence Berkeley National Laboratory"/>
            <person name="Ahrendt S."/>
            <person name="Sahu N."/>
            <person name="Indic B."/>
            <person name="Wong-Bajracharya J."/>
            <person name="Merenyi Z."/>
            <person name="Ke H.-M."/>
            <person name="Monk M."/>
            <person name="Kocsube S."/>
            <person name="Drula E."/>
            <person name="Lipzen A."/>
            <person name="Balint B."/>
            <person name="Henrissat B."/>
            <person name="Andreopoulos B."/>
            <person name="Martin F.M."/>
            <person name="Harder C.B."/>
            <person name="Rigling D."/>
            <person name="Ford K.L."/>
            <person name="Foster G.D."/>
            <person name="Pangilinan J."/>
            <person name="Papanicolaou A."/>
            <person name="Barry K."/>
            <person name="LaButti K."/>
            <person name="Viragh M."/>
            <person name="Koriabine M."/>
            <person name="Yan M."/>
            <person name="Riley R."/>
            <person name="Champramary S."/>
            <person name="Plett K.L."/>
            <person name="Tsai I.J."/>
            <person name="Slot J."/>
            <person name="Sipos G."/>
            <person name="Plett J."/>
            <person name="Nagy L.G."/>
            <person name="Grigoriev I.V."/>
        </authorList>
    </citation>
    <scope>NUCLEOTIDE SEQUENCE</scope>
    <source>
        <strain evidence="2">FPL87.14</strain>
    </source>
</reference>
<dbReference type="Proteomes" id="UP001175226">
    <property type="component" value="Unassembled WGS sequence"/>
</dbReference>
<comment type="caution">
    <text evidence="2">The sequence shown here is derived from an EMBL/GenBank/DDBJ whole genome shotgun (WGS) entry which is preliminary data.</text>
</comment>
<dbReference type="AlphaFoldDB" id="A0AA39IYR0"/>
<dbReference type="EMBL" id="JAUEPT010000102">
    <property type="protein sequence ID" value="KAK0432042.1"/>
    <property type="molecule type" value="Genomic_DNA"/>
</dbReference>
<dbReference type="PANTHER" id="PTHR24293:SF0">
    <property type="entry name" value="CYP46A1 PROTEIN-RELATED"/>
    <property type="match status" value="1"/>
</dbReference>